<dbReference type="EMBL" id="CXOI01000026">
    <property type="protein sequence ID" value="CTP86979.1"/>
    <property type="molecule type" value="Genomic_DNA"/>
</dbReference>
<proteinExistence type="predicted"/>
<dbReference type="SUPFAM" id="SSF48179">
    <property type="entry name" value="6-phosphogluconate dehydrogenase C-terminal domain-like"/>
    <property type="match status" value="1"/>
</dbReference>
<organism evidence="2 3">
    <name type="scientific">Xanthomonas graminis pv. arrhenatheri LMG 727</name>
    <dbReference type="NCBI Taxonomy" id="1195923"/>
    <lineage>
        <taxon>Bacteria</taxon>
        <taxon>Pseudomonadati</taxon>
        <taxon>Pseudomonadota</taxon>
        <taxon>Gammaproteobacteria</taxon>
        <taxon>Lysobacterales</taxon>
        <taxon>Lysobacteraceae</taxon>
        <taxon>Xanthomonas</taxon>
        <taxon>Xanthomonas translucens group</taxon>
        <taxon>Xanthomonas graminis</taxon>
    </lineage>
</organism>
<name>A0A0K2ZS07_9XANT</name>
<dbReference type="GO" id="GO:0016491">
    <property type="term" value="F:oxidoreductase activity"/>
    <property type="evidence" value="ECO:0007669"/>
    <property type="project" value="UniProtKB-KW"/>
</dbReference>
<evidence type="ECO:0000313" key="2">
    <source>
        <dbReference type="EMBL" id="CTP86979.1"/>
    </source>
</evidence>
<gene>
    <name evidence="2" type="ORF">XTALMG727_1872</name>
</gene>
<reference evidence="3" key="1">
    <citation type="submission" date="2015-07" db="EMBL/GenBank/DDBJ databases">
        <authorList>
            <person name="Wibberg D."/>
        </authorList>
    </citation>
    <scope>NUCLEOTIDE SEQUENCE [LARGE SCALE GENOMIC DNA]</scope>
</reference>
<sequence>MGIFATGFAPFRGGPIQHIRAAGPDALLERLRALQARYGERFAPRPGWDASVLREPVA</sequence>
<dbReference type="AlphaFoldDB" id="A0A0K2ZS07"/>
<dbReference type="InterPro" id="IPR013328">
    <property type="entry name" value="6PGD_dom2"/>
</dbReference>
<evidence type="ECO:0008006" key="4">
    <source>
        <dbReference type="Google" id="ProtNLM"/>
    </source>
</evidence>
<accession>A0A0K2ZS07</accession>
<keyword evidence="1" id="KW-0560">Oxidoreductase</keyword>
<evidence type="ECO:0000313" key="3">
    <source>
        <dbReference type="Proteomes" id="UP000046187"/>
    </source>
</evidence>
<dbReference type="InterPro" id="IPR008927">
    <property type="entry name" value="6-PGluconate_DH-like_C_sf"/>
</dbReference>
<dbReference type="Proteomes" id="UP000046187">
    <property type="component" value="Unassembled WGS sequence"/>
</dbReference>
<dbReference type="Gene3D" id="1.10.1040.10">
    <property type="entry name" value="N-(1-d-carboxylethyl)-l-norvaline Dehydrogenase, domain 2"/>
    <property type="match status" value="1"/>
</dbReference>
<keyword evidence="3" id="KW-1185">Reference proteome</keyword>
<evidence type="ECO:0000256" key="1">
    <source>
        <dbReference type="ARBA" id="ARBA00023002"/>
    </source>
</evidence>
<protein>
    <recommendedName>
        <fullName evidence="4">3-hydroxyacyl-CoA dehydrogenase C-terminal domain-containing protein</fullName>
    </recommendedName>
</protein>